<sequence>MHRLSVSAAFALSVMVGYSLWSLATGWQAERHGSAIHCLAGAHCNAPSIKWNGMRARAQAPMHGVR</sequence>
<dbReference type="RefSeq" id="WP_036479514.1">
    <property type="nucleotide sequence ID" value="NZ_JMQM01000001.1"/>
</dbReference>
<gene>
    <name evidence="1" type="ORF">EL18_00538</name>
</gene>
<name>A0A084U986_9HYPH</name>
<dbReference type="Proteomes" id="UP000053675">
    <property type="component" value="Unassembled WGS sequence"/>
</dbReference>
<comment type="caution">
    <text evidence="1">The sequence shown here is derived from an EMBL/GenBank/DDBJ whole genome shotgun (WGS) entry which is preliminary data.</text>
</comment>
<accession>A0A084U986</accession>
<keyword evidence="2" id="KW-1185">Reference proteome</keyword>
<evidence type="ECO:0000313" key="1">
    <source>
        <dbReference type="EMBL" id="KFB09522.1"/>
    </source>
</evidence>
<evidence type="ECO:0000313" key="2">
    <source>
        <dbReference type="Proteomes" id="UP000053675"/>
    </source>
</evidence>
<dbReference type="AlphaFoldDB" id="A0A084U986"/>
<dbReference type="EMBL" id="JMQM01000001">
    <property type="protein sequence ID" value="KFB09522.1"/>
    <property type="molecule type" value="Genomic_DNA"/>
</dbReference>
<reference evidence="1 2" key="1">
    <citation type="submission" date="2014-05" db="EMBL/GenBank/DDBJ databases">
        <title>Draft Genome Sequence of Nitratireductor basaltis Strain UMTGB225, A Marine Bacterium Isolated from Green Barrel Tunicate.</title>
        <authorList>
            <person name="Gan H.Y."/>
        </authorList>
    </citation>
    <scope>NUCLEOTIDE SEQUENCE [LARGE SCALE GENOMIC DNA]</scope>
    <source>
        <strain evidence="1 2">UMTGB225</strain>
    </source>
</reference>
<proteinExistence type="predicted"/>
<dbReference type="PATRIC" id="fig|472175.3.peg.557"/>
<organism evidence="1 2">
    <name type="scientific">Nitratireductor basaltis</name>
    <dbReference type="NCBI Taxonomy" id="472175"/>
    <lineage>
        <taxon>Bacteria</taxon>
        <taxon>Pseudomonadati</taxon>
        <taxon>Pseudomonadota</taxon>
        <taxon>Alphaproteobacteria</taxon>
        <taxon>Hyphomicrobiales</taxon>
        <taxon>Phyllobacteriaceae</taxon>
        <taxon>Nitratireductor</taxon>
    </lineage>
</organism>
<protein>
    <submittedName>
        <fullName evidence="1">Uncharacterized protein</fullName>
    </submittedName>
</protein>